<protein>
    <submittedName>
        <fullName evidence="5">Uncharacterized protein</fullName>
    </submittedName>
</protein>
<dbReference type="Pfam" id="PF02992">
    <property type="entry name" value="Transposase_21"/>
    <property type="match status" value="1"/>
</dbReference>
<keyword evidence="1" id="KW-0175">Coiled coil</keyword>
<evidence type="ECO:0000313" key="5">
    <source>
        <dbReference type="EMBL" id="KAL0297314.1"/>
    </source>
</evidence>
<feature type="coiled-coil region" evidence="1">
    <location>
        <begin position="935"/>
        <end position="962"/>
    </location>
</feature>
<feature type="region of interest" description="Disordered" evidence="2">
    <location>
        <begin position="686"/>
        <end position="771"/>
    </location>
</feature>
<dbReference type="EMBL" id="JACGWJ010000032">
    <property type="protein sequence ID" value="KAL0297314.1"/>
    <property type="molecule type" value="Genomic_DNA"/>
</dbReference>
<feature type="domain" description="Transposase-associated" evidence="4">
    <location>
        <begin position="12"/>
        <end position="78"/>
    </location>
</feature>
<dbReference type="InterPro" id="IPR029480">
    <property type="entry name" value="Transpos_assoc"/>
</dbReference>
<evidence type="ECO:0000256" key="1">
    <source>
        <dbReference type="SAM" id="Coils"/>
    </source>
</evidence>
<dbReference type="AlphaFoldDB" id="A0AAW2JRX3"/>
<organism evidence="5">
    <name type="scientific">Sesamum radiatum</name>
    <name type="common">Black benniseed</name>
    <dbReference type="NCBI Taxonomy" id="300843"/>
    <lineage>
        <taxon>Eukaryota</taxon>
        <taxon>Viridiplantae</taxon>
        <taxon>Streptophyta</taxon>
        <taxon>Embryophyta</taxon>
        <taxon>Tracheophyta</taxon>
        <taxon>Spermatophyta</taxon>
        <taxon>Magnoliopsida</taxon>
        <taxon>eudicotyledons</taxon>
        <taxon>Gunneridae</taxon>
        <taxon>Pentapetalae</taxon>
        <taxon>asterids</taxon>
        <taxon>lamiids</taxon>
        <taxon>Lamiales</taxon>
        <taxon>Pedaliaceae</taxon>
        <taxon>Sesamum</taxon>
    </lineage>
</organism>
<feature type="compositionally biased region" description="Low complexity" evidence="2">
    <location>
        <begin position="909"/>
        <end position="922"/>
    </location>
</feature>
<feature type="compositionally biased region" description="Pro residues" evidence="2">
    <location>
        <begin position="697"/>
        <end position="706"/>
    </location>
</feature>
<reference evidence="5" key="2">
    <citation type="journal article" date="2024" name="Plant">
        <title>Genomic evolution and insights into agronomic trait innovations of Sesamum species.</title>
        <authorList>
            <person name="Miao H."/>
            <person name="Wang L."/>
            <person name="Qu L."/>
            <person name="Liu H."/>
            <person name="Sun Y."/>
            <person name="Le M."/>
            <person name="Wang Q."/>
            <person name="Wei S."/>
            <person name="Zheng Y."/>
            <person name="Lin W."/>
            <person name="Duan Y."/>
            <person name="Cao H."/>
            <person name="Xiong S."/>
            <person name="Wang X."/>
            <person name="Wei L."/>
            <person name="Li C."/>
            <person name="Ma Q."/>
            <person name="Ju M."/>
            <person name="Zhao R."/>
            <person name="Li G."/>
            <person name="Mu C."/>
            <person name="Tian Q."/>
            <person name="Mei H."/>
            <person name="Zhang T."/>
            <person name="Gao T."/>
            <person name="Zhang H."/>
        </authorList>
    </citation>
    <scope>NUCLEOTIDE SEQUENCE</scope>
    <source>
        <strain evidence="5">G02</strain>
    </source>
</reference>
<evidence type="ECO:0000256" key="2">
    <source>
        <dbReference type="SAM" id="MobiDB-lite"/>
    </source>
</evidence>
<dbReference type="PANTHER" id="PTHR10775">
    <property type="entry name" value="OS08G0208400 PROTEIN"/>
    <property type="match status" value="1"/>
</dbReference>
<dbReference type="PANTHER" id="PTHR10775:SF182">
    <property type="entry name" value="TRANSPOSON, EN_SPM-LIKE, TRANSPOSASE-ASSOCIATED DOMAIN PROTEIN-RELATED"/>
    <property type="match status" value="1"/>
</dbReference>
<feature type="domain" description="DUF4218" evidence="3">
    <location>
        <begin position="628"/>
        <end position="682"/>
    </location>
</feature>
<accession>A0AAW2JRX3</accession>
<reference evidence="5" key="1">
    <citation type="submission" date="2020-06" db="EMBL/GenBank/DDBJ databases">
        <authorList>
            <person name="Li T."/>
            <person name="Hu X."/>
            <person name="Zhang T."/>
            <person name="Song X."/>
            <person name="Zhang H."/>
            <person name="Dai N."/>
            <person name="Sheng W."/>
            <person name="Hou X."/>
            <person name="Wei L."/>
        </authorList>
    </citation>
    <scope>NUCLEOTIDE SEQUENCE</scope>
    <source>
        <strain evidence="5">G02</strain>
        <tissue evidence="5">Leaf</tissue>
    </source>
</reference>
<dbReference type="InterPro" id="IPR004242">
    <property type="entry name" value="Transposase_21"/>
</dbReference>
<feature type="compositionally biased region" description="Acidic residues" evidence="2">
    <location>
        <begin position="973"/>
        <end position="983"/>
    </location>
</feature>
<dbReference type="InterPro" id="IPR004252">
    <property type="entry name" value="Probable_transposase_24"/>
</dbReference>
<feature type="region of interest" description="Disordered" evidence="2">
    <location>
        <begin position="969"/>
        <end position="992"/>
    </location>
</feature>
<dbReference type="Pfam" id="PF13963">
    <property type="entry name" value="Transpos_assoc"/>
    <property type="match status" value="1"/>
</dbReference>
<proteinExistence type="predicted"/>
<name>A0AAW2JRX3_SESRA</name>
<gene>
    <name evidence="5" type="ORF">Sradi_6783500</name>
</gene>
<evidence type="ECO:0000259" key="4">
    <source>
        <dbReference type="Pfam" id="PF13963"/>
    </source>
</evidence>
<dbReference type="InterPro" id="IPR025452">
    <property type="entry name" value="DUF4218"/>
</dbReference>
<feature type="compositionally biased region" description="Pro residues" evidence="2">
    <location>
        <begin position="745"/>
        <end position="761"/>
    </location>
</feature>
<dbReference type="Pfam" id="PF13960">
    <property type="entry name" value="DUF4218"/>
    <property type="match status" value="1"/>
</dbReference>
<evidence type="ECO:0000259" key="3">
    <source>
        <dbReference type="Pfam" id="PF13960"/>
    </source>
</evidence>
<sequence length="992" mass="112940">MYEKNLPRNIGIRQEFQEGVIESINWAKNKHAFMDKEKIRCPCRKCKNGKYKSTKEVTYHLLRKGFIENYYNWTSHGEPEYELSVSENNLPSEITLHWNNYEQLNWDKRMVFDAVGPICLPVHVSHQSNENETGMSSNDRGGSFFDVVNATDQPLYSGSENHSQLSAVARLVNIKSEYNLPQSCYDEISQLIGELLPRDHTLPKDYYSTKKLIRELGLPAEKIDACKAGCMLFWKDDKHLEFCKFCGHARYKPVKGQKPRRKRSAYATLRYLPITPRLQRLYASNTTVEYMSWHATHETENGVMCHPSDAEAWKHFDDTHPDFATEPRNPLIEELVQLWQVGAQTYDAFRKEFFMMRAALMWTVNDFPAYGMLSIWSTAGIMGCPICMDNTRAFHLQHGRKACYFDCHRQFLKAGHPYRRNKKAFTKGRVEKNEAPPRSNGEEVWHSVRYFKSAIEDPVSYPPGYGTEHKWTKRSIFWDLPSTNMIRHNLDVMHIAKNVFDNIFNTVMNIKGKTKDNLNARKDVEIICDRPEIAISGDRLGKMTKAVYTLDRDQKRKILEWIKVLRFPDGYTSNLGRCIDLNELKLHGMKSHDCHVFMERLIPTAFREMLSEFVWNALTEVSLLFQAISSATLDINKVKELEESVAIIVCNLEKIFPPAFFDSMEHLLVHLPYEARVGDMVCGGSRGGRGHRVAPSSTPPPIPPSPIVRETLSSSPTLPPSHVGMGNTHLAPSPSPSPAVSLSAAPPPPLPPPPPPPPPSTSIPEAASNDVPSITTPSNFITPKFILDSDVMTVIKPIITGYYLGPWHCFKDVPQETKDFLFRKFSEGLLGSPPSLIEQLEKCWKTKQGNWVGPRAEEVLEKFKKLNDDIISQHLPESSSSTSVNDHQLWLEAIGGVKKGRIWGMGSKTKLSTSRTSTTTNTVNPMPEQGESKLVQKLLLENKTMRREIKHTRKEMQMLKMQFANKFGTALEDVNESEDDSSDNDPPSDNHL</sequence>
<feature type="region of interest" description="Disordered" evidence="2">
    <location>
        <begin position="909"/>
        <end position="928"/>
    </location>
</feature>
<dbReference type="Pfam" id="PF03004">
    <property type="entry name" value="Transposase_24"/>
    <property type="match status" value="1"/>
</dbReference>
<comment type="caution">
    <text evidence="5">The sequence shown here is derived from an EMBL/GenBank/DDBJ whole genome shotgun (WGS) entry which is preliminary data.</text>
</comment>